<comment type="caution">
    <text evidence="2">The sequence shown here is derived from an EMBL/GenBank/DDBJ whole genome shotgun (WGS) entry which is preliminary data.</text>
</comment>
<gene>
    <name evidence="2" type="ORF">GCM10009422_01900</name>
</gene>
<keyword evidence="3" id="KW-1185">Reference proteome</keyword>
<organism evidence="2 3">
    <name type="scientific">Brevundimonas kwangchunensis</name>
    <dbReference type="NCBI Taxonomy" id="322163"/>
    <lineage>
        <taxon>Bacteria</taxon>
        <taxon>Pseudomonadati</taxon>
        <taxon>Pseudomonadota</taxon>
        <taxon>Alphaproteobacteria</taxon>
        <taxon>Caulobacterales</taxon>
        <taxon>Caulobacteraceae</taxon>
        <taxon>Brevundimonas</taxon>
    </lineage>
</organism>
<feature type="chain" id="PRO_5047479692" evidence="1">
    <location>
        <begin position="21"/>
        <end position="121"/>
    </location>
</feature>
<proteinExistence type="predicted"/>
<evidence type="ECO:0000313" key="2">
    <source>
        <dbReference type="EMBL" id="GAA0610696.1"/>
    </source>
</evidence>
<evidence type="ECO:0000313" key="3">
    <source>
        <dbReference type="Proteomes" id="UP001501352"/>
    </source>
</evidence>
<name>A0ABN1GG12_9CAUL</name>
<dbReference type="PROSITE" id="PS51257">
    <property type="entry name" value="PROKAR_LIPOPROTEIN"/>
    <property type="match status" value="1"/>
</dbReference>
<dbReference type="RefSeq" id="WP_343788975.1">
    <property type="nucleotide sequence ID" value="NZ_BAAAGA010000001.1"/>
</dbReference>
<sequence>MRLALILTAGLLVAACDQNAGPPTEEQAIARAKAVLKSHLHNPSSVRFIRVRVEDAGSPRPTVCGDVEGRNASGRYTGFQRFYVKGGDVGIEPRSNAAEKKAYPGGARAWRSTWMRLCRQS</sequence>
<protein>
    <submittedName>
        <fullName evidence="2">Uncharacterized protein</fullName>
    </submittedName>
</protein>
<accession>A0ABN1GG12</accession>
<dbReference type="Proteomes" id="UP001501352">
    <property type="component" value="Unassembled WGS sequence"/>
</dbReference>
<keyword evidence="1" id="KW-0732">Signal</keyword>
<evidence type="ECO:0000256" key="1">
    <source>
        <dbReference type="SAM" id="SignalP"/>
    </source>
</evidence>
<dbReference type="EMBL" id="BAAAGA010000001">
    <property type="protein sequence ID" value="GAA0610696.1"/>
    <property type="molecule type" value="Genomic_DNA"/>
</dbReference>
<reference evidence="2 3" key="1">
    <citation type="journal article" date="2019" name="Int. J. Syst. Evol. Microbiol.">
        <title>The Global Catalogue of Microorganisms (GCM) 10K type strain sequencing project: providing services to taxonomists for standard genome sequencing and annotation.</title>
        <authorList>
            <consortium name="The Broad Institute Genomics Platform"/>
            <consortium name="The Broad Institute Genome Sequencing Center for Infectious Disease"/>
            <person name="Wu L."/>
            <person name="Ma J."/>
        </authorList>
    </citation>
    <scope>NUCLEOTIDE SEQUENCE [LARGE SCALE GENOMIC DNA]</scope>
    <source>
        <strain evidence="2 3">JCM 12928</strain>
    </source>
</reference>
<feature type="signal peptide" evidence="1">
    <location>
        <begin position="1"/>
        <end position="20"/>
    </location>
</feature>